<name>A0A0D2F1U0_9EURO</name>
<dbReference type="STRING" id="348802.A0A0D2F1U0"/>
<dbReference type="PANTHER" id="PTHR22767">
    <property type="entry name" value="N-TERMINAL ACETYLTRANSFERASE-RELATED"/>
    <property type="match status" value="1"/>
</dbReference>
<protein>
    <submittedName>
        <fullName evidence="2">Uncharacterized protein</fullName>
    </submittedName>
</protein>
<dbReference type="GeneID" id="25323888"/>
<dbReference type="OrthoDB" id="1874341at2759"/>
<proteinExistence type="inferred from homology"/>
<keyword evidence="3" id="KW-1185">Reference proteome</keyword>
<organism evidence="2 3">
    <name type="scientific">Exophiala xenobiotica</name>
    <dbReference type="NCBI Taxonomy" id="348802"/>
    <lineage>
        <taxon>Eukaryota</taxon>
        <taxon>Fungi</taxon>
        <taxon>Dikarya</taxon>
        <taxon>Ascomycota</taxon>
        <taxon>Pezizomycotina</taxon>
        <taxon>Eurotiomycetes</taxon>
        <taxon>Chaetothyriomycetidae</taxon>
        <taxon>Chaetothyriales</taxon>
        <taxon>Herpotrichiellaceae</taxon>
        <taxon>Exophiala</taxon>
    </lineage>
</organism>
<sequence length="758" mass="85094">MGLRKSFPNERHYEFWNIAMCHLIHMQHDLPEKDRMLFGTLAYRMISKAAEIIPADQAELLSPGKAISTPEEVSLLVQVLNSTGHAQESVKLLQGNSLHIQSRIGKQDPQLILSLLLESLKKSQQWQEAFSTCHGLLLKPEYQSDDRIWSLWLKALSELASDGVRQQARELLDSVCGIRPIIRAAYMARMKFLQTQTGDSALDDLLHTCNEYAVAFSQKAFCFDDMTDALGRLDKERLDDFRKTHSKASGSLAELFHHKLSYNSFPGDVSGQNLMAFVRQTLQLFQDSTSSPSPCPEAAVLAVLAILRLAHAKSSVENTLFAEILLEISRSKFHDYYLFTILLVQLQTHLGLMSLAMETFNRLSVKNMQWETVGHFVLTRISTLHPSPNGSGADAFDPLKAIDTGLTILENSDNALVRGIREGLRFHSYSNIYNSVKMRSDIEHSMNRQAFAIEERALGRVLGLSEHTVLPPTPSSLVDKRDFSYLPAYRPDDAALLANFRCGPLPKGSWIAAMTVFDNVATYLKAELLSQPTLSFKVSENLKDSLTQLDNIFEHSEKGEFTGQELSNLNCYRVLTQAVLWVMEKSATQDQMDHALSKIDFWLSMTLEDRKKQPSGSMVAFIRVPTWEDLHNSFSQLEMLQVFTMLLGILSRKPKSSKSKSATVATETLSKLQSLISELEQHIHDDARDLKAQNNAPGVLGKLVDLGFGREGEFTELEGVLEKLCDEVTMETICGRIKASWEDGLEGVLGVKLQMYTK</sequence>
<evidence type="ECO:0000313" key="2">
    <source>
        <dbReference type="EMBL" id="KIW61913.1"/>
    </source>
</evidence>
<dbReference type="AlphaFoldDB" id="A0A0D2F1U0"/>
<evidence type="ECO:0000313" key="3">
    <source>
        <dbReference type="Proteomes" id="UP000054342"/>
    </source>
</evidence>
<dbReference type="GO" id="GO:0031416">
    <property type="term" value="C:NatB complex"/>
    <property type="evidence" value="ECO:0007669"/>
    <property type="project" value="TreeGrafter"/>
</dbReference>
<comment type="similarity">
    <text evidence="1">Belongs to the MDM20/NAA25 family.</text>
</comment>
<evidence type="ECO:0000256" key="1">
    <source>
        <dbReference type="ARBA" id="ARBA00006298"/>
    </source>
</evidence>
<reference evidence="2 3" key="1">
    <citation type="submission" date="2015-01" db="EMBL/GenBank/DDBJ databases">
        <title>The Genome Sequence of Exophiala xenobiotica CBS118157.</title>
        <authorList>
            <consortium name="The Broad Institute Genomics Platform"/>
            <person name="Cuomo C."/>
            <person name="de Hoog S."/>
            <person name="Gorbushina A."/>
            <person name="Stielow B."/>
            <person name="Teixiera M."/>
            <person name="Abouelleil A."/>
            <person name="Chapman S.B."/>
            <person name="Priest M."/>
            <person name="Young S.K."/>
            <person name="Wortman J."/>
            <person name="Nusbaum C."/>
            <person name="Birren B."/>
        </authorList>
    </citation>
    <scope>NUCLEOTIDE SEQUENCE [LARGE SCALE GENOMIC DNA]</scope>
    <source>
        <strain evidence="2 3">CBS 118157</strain>
    </source>
</reference>
<gene>
    <name evidence="2" type="ORF">PV05_01980</name>
</gene>
<dbReference type="Pfam" id="PF09797">
    <property type="entry name" value="NatB_MDM20"/>
    <property type="match status" value="1"/>
</dbReference>
<accession>A0A0D2F1U0</accession>
<dbReference type="RefSeq" id="XP_013322497.1">
    <property type="nucleotide sequence ID" value="XM_013467043.1"/>
</dbReference>
<dbReference type="PANTHER" id="PTHR22767:SF3">
    <property type="entry name" value="N-ALPHA-ACETYLTRANSFERASE 25, NATB AUXILIARY SUBUNIT"/>
    <property type="match status" value="1"/>
</dbReference>
<dbReference type="HOGENOM" id="CLU_013217_0_0_1"/>
<dbReference type="EMBL" id="KN847317">
    <property type="protein sequence ID" value="KIW61913.1"/>
    <property type="molecule type" value="Genomic_DNA"/>
</dbReference>
<dbReference type="Proteomes" id="UP000054342">
    <property type="component" value="Unassembled WGS sequence"/>
</dbReference>
<dbReference type="InterPro" id="IPR019183">
    <property type="entry name" value="NAA25_NatB_aux_su"/>
</dbReference>